<evidence type="ECO:0000313" key="1">
    <source>
        <dbReference type="EMBL" id="GAG15643.1"/>
    </source>
</evidence>
<sequence>GNFLRFNAFMLLDDKKKEFTVIFPKYRFRREYLKYPVKLRKEIGNKNVFIELYKRDEGRLEITKLEKYTNKCK</sequence>
<proteinExistence type="predicted"/>
<dbReference type="AlphaFoldDB" id="X0VT65"/>
<comment type="caution">
    <text evidence="1">The sequence shown here is derived from an EMBL/GenBank/DDBJ whole genome shotgun (WGS) entry which is preliminary data.</text>
</comment>
<dbReference type="EMBL" id="BARS01033832">
    <property type="protein sequence ID" value="GAG15643.1"/>
    <property type="molecule type" value="Genomic_DNA"/>
</dbReference>
<accession>X0VT65</accession>
<protein>
    <submittedName>
        <fullName evidence="1">Uncharacterized protein</fullName>
    </submittedName>
</protein>
<feature type="non-terminal residue" evidence="1">
    <location>
        <position position="1"/>
    </location>
</feature>
<name>X0VT65_9ZZZZ</name>
<organism evidence="1">
    <name type="scientific">marine sediment metagenome</name>
    <dbReference type="NCBI Taxonomy" id="412755"/>
    <lineage>
        <taxon>unclassified sequences</taxon>
        <taxon>metagenomes</taxon>
        <taxon>ecological metagenomes</taxon>
    </lineage>
</organism>
<gene>
    <name evidence="1" type="ORF">S01H1_52349</name>
</gene>
<reference evidence="1" key="1">
    <citation type="journal article" date="2014" name="Front. Microbiol.">
        <title>High frequency of phylogenetically diverse reductive dehalogenase-homologous genes in deep subseafloor sedimentary metagenomes.</title>
        <authorList>
            <person name="Kawai M."/>
            <person name="Futagami T."/>
            <person name="Toyoda A."/>
            <person name="Takaki Y."/>
            <person name="Nishi S."/>
            <person name="Hori S."/>
            <person name="Arai W."/>
            <person name="Tsubouchi T."/>
            <person name="Morono Y."/>
            <person name="Uchiyama I."/>
            <person name="Ito T."/>
            <person name="Fujiyama A."/>
            <person name="Inagaki F."/>
            <person name="Takami H."/>
        </authorList>
    </citation>
    <scope>NUCLEOTIDE SEQUENCE</scope>
    <source>
        <strain evidence="1">Expedition CK06-06</strain>
    </source>
</reference>